<dbReference type="HOGENOM" id="CLU_094526_2_1_9"/>
<protein>
    <recommendedName>
        <fullName evidence="8">Sporulation protein YtaF</fullName>
    </recommendedName>
</protein>
<dbReference type="PATRIC" id="fig|1285586.5.peg.1205"/>
<feature type="transmembrane region" description="Helical" evidence="5">
    <location>
        <begin position="33"/>
        <end position="51"/>
    </location>
</feature>
<keyword evidence="3 5" id="KW-1133">Transmembrane helix</keyword>
<dbReference type="OrthoDB" id="1679205at2"/>
<organism evidence="6 7">
    <name type="scientific">Lysinibacillus sphaericus OT4b.31</name>
    <dbReference type="NCBI Taxonomy" id="1285586"/>
    <lineage>
        <taxon>Bacteria</taxon>
        <taxon>Bacillati</taxon>
        <taxon>Bacillota</taxon>
        <taxon>Bacilli</taxon>
        <taxon>Bacillales</taxon>
        <taxon>Bacillaceae</taxon>
        <taxon>Lysinibacillus</taxon>
    </lineage>
</organism>
<reference evidence="6 7" key="1">
    <citation type="submission" date="2013-04" db="EMBL/GenBank/DDBJ databases">
        <title>Draft genome of the heavy metal tolerant bacterium Lysinibacillus sphaericus strain OT4b.31.</title>
        <authorList>
            <person name="Pena-Montenegro T.D."/>
            <person name="Dussan J."/>
        </authorList>
    </citation>
    <scope>NUCLEOTIDE SEQUENCE [LARGE SCALE GENOMIC DNA]</scope>
    <source>
        <strain evidence="6 7">OT4b.31</strain>
    </source>
</reference>
<sequence length="190" mass="20177">MHWITIIFIGIAANLDNLGIGLAYGVKKMKIPVLSNAVIAVMSMIVTYVAVTAGSTVIEYISAHTANLLGSLLLCVIGIWTLLSNRFSKKGIMSSSELFDDDKNYVITFREAITLGFVLSANCLAGGIAIGANGISAIWTVISIGTFSFLSVAIGSHCGSLLTKTFIGKYSTAISGWLLIMIGIFEIFAK</sequence>
<proteinExistence type="predicted"/>
<dbReference type="InterPro" id="IPR003810">
    <property type="entry name" value="Mntp/YtaF"/>
</dbReference>
<evidence type="ECO:0000256" key="5">
    <source>
        <dbReference type="SAM" id="Phobius"/>
    </source>
</evidence>
<dbReference type="eggNOG" id="COG1971">
    <property type="taxonomic scope" value="Bacteria"/>
</dbReference>
<dbReference type="AlphaFoldDB" id="R7ZHH3"/>
<dbReference type="PANTHER" id="PTHR35529">
    <property type="entry name" value="MANGANESE EFFLUX PUMP MNTP-RELATED"/>
    <property type="match status" value="1"/>
</dbReference>
<feature type="transmembrane region" description="Helical" evidence="5">
    <location>
        <begin position="112"/>
        <end position="132"/>
    </location>
</feature>
<evidence type="ECO:0000313" key="6">
    <source>
        <dbReference type="EMBL" id="EON73516.1"/>
    </source>
</evidence>
<feature type="transmembrane region" description="Helical" evidence="5">
    <location>
        <begin position="170"/>
        <end position="189"/>
    </location>
</feature>
<dbReference type="Proteomes" id="UP000013911">
    <property type="component" value="Unassembled WGS sequence"/>
</dbReference>
<dbReference type="PANTHER" id="PTHR35529:SF2">
    <property type="entry name" value="SPORULATION PROTEIN YTAF-RELATED"/>
    <property type="match status" value="1"/>
</dbReference>
<keyword evidence="1" id="KW-1003">Cell membrane</keyword>
<feature type="transmembrane region" description="Helical" evidence="5">
    <location>
        <begin position="6"/>
        <end position="26"/>
    </location>
</feature>
<name>R7ZHH3_LYSSH</name>
<evidence type="ECO:0008006" key="8">
    <source>
        <dbReference type="Google" id="ProtNLM"/>
    </source>
</evidence>
<evidence type="ECO:0000256" key="4">
    <source>
        <dbReference type="ARBA" id="ARBA00023136"/>
    </source>
</evidence>
<feature type="transmembrane region" description="Helical" evidence="5">
    <location>
        <begin position="138"/>
        <end position="158"/>
    </location>
</feature>
<keyword evidence="4 5" id="KW-0472">Membrane</keyword>
<gene>
    <name evidence="6" type="ORF">H131_05983</name>
</gene>
<evidence type="ECO:0000256" key="2">
    <source>
        <dbReference type="ARBA" id="ARBA00022692"/>
    </source>
</evidence>
<dbReference type="EMBL" id="AQPX01000010">
    <property type="protein sequence ID" value="EON73516.1"/>
    <property type="molecule type" value="Genomic_DNA"/>
</dbReference>
<keyword evidence="2 5" id="KW-0812">Transmembrane</keyword>
<accession>R7ZHH3</accession>
<feature type="transmembrane region" description="Helical" evidence="5">
    <location>
        <begin position="63"/>
        <end position="83"/>
    </location>
</feature>
<dbReference type="Pfam" id="PF02659">
    <property type="entry name" value="Mntp"/>
    <property type="match status" value="2"/>
</dbReference>
<comment type="caution">
    <text evidence="6">The sequence shown here is derived from an EMBL/GenBank/DDBJ whole genome shotgun (WGS) entry which is preliminary data.</text>
</comment>
<evidence type="ECO:0000256" key="1">
    <source>
        <dbReference type="ARBA" id="ARBA00022475"/>
    </source>
</evidence>
<evidence type="ECO:0000313" key="7">
    <source>
        <dbReference type="Proteomes" id="UP000013911"/>
    </source>
</evidence>
<evidence type="ECO:0000256" key="3">
    <source>
        <dbReference type="ARBA" id="ARBA00022989"/>
    </source>
</evidence>
<dbReference type="RefSeq" id="WP_010858158.1">
    <property type="nucleotide sequence ID" value="NZ_KB933398.1"/>
</dbReference>